<evidence type="ECO:0000313" key="3">
    <source>
        <dbReference type="Proteomes" id="UP001279734"/>
    </source>
</evidence>
<dbReference type="EMBL" id="BSYO01000004">
    <property type="protein sequence ID" value="GMH02895.1"/>
    <property type="molecule type" value="Genomic_DNA"/>
</dbReference>
<protein>
    <submittedName>
        <fullName evidence="2">Uncharacterized protein</fullName>
    </submittedName>
</protein>
<evidence type="ECO:0000256" key="1">
    <source>
        <dbReference type="SAM" id="MobiDB-lite"/>
    </source>
</evidence>
<keyword evidence="3" id="KW-1185">Reference proteome</keyword>
<comment type="caution">
    <text evidence="2">The sequence shown here is derived from an EMBL/GenBank/DDBJ whole genome shotgun (WGS) entry which is preliminary data.</text>
</comment>
<gene>
    <name evidence="2" type="ORF">Nepgr_004734</name>
</gene>
<feature type="compositionally biased region" description="Basic and acidic residues" evidence="1">
    <location>
        <begin position="97"/>
        <end position="113"/>
    </location>
</feature>
<sequence>MTGILPESSRKNDTVIRPQKLSEFNPNSVEDITPAALILGTRHILCILVHFQICGKTRVSGKDPVPAPIPPFSDGASSVVAHGGEGFGSREYPWSGRGRDGLDLQGERRESSA</sequence>
<feature type="region of interest" description="Disordered" evidence="1">
    <location>
        <begin position="76"/>
        <end position="113"/>
    </location>
</feature>
<dbReference type="Proteomes" id="UP001279734">
    <property type="component" value="Unassembled WGS sequence"/>
</dbReference>
<reference evidence="2" key="1">
    <citation type="submission" date="2023-05" db="EMBL/GenBank/DDBJ databases">
        <title>Nepenthes gracilis genome sequencing.</title>
        <authorList>
            <person name="Fukushima K."/>
        </authorList>
    </citation>
    <scope>NUCLEOTIDE SEQUENCE</scope>
    <source>
        <strain evidence="2">SING2019-196</strain>
    </source>
</reference>
<evidence type="ECO:0000313" key="2">
    <source>
        <dbReference type="EMBL" id="GMH02895.1"/>
    </source>
</evidence>
<accession>A0AAD3XFL8</accession>
<proteinExistence type="predicted"/>
<organism evidence="2 3">
    <name type="scientific">Nepenthes gracilis</name>
    <name type="common">Slender pitcher plant</name>
    <dbReference type="NCBI Taxonomy" id="150966"/>
    <lineage>
        <taxon>Eukaryota</taxon>
        <taxon>Viridiplantae</taxon>
        <taxon>Streptophyta</taxon>
        <taxon>Embryophyta</taxon>
        <taxon>Tracheophyta</taxon>
        <taxon>Spermatophyta</taxon>
        <taxon>Magnoliopsida</taxon>
        <taxon>eudicotyledons</taxon>
        <taxon>Gunneridae</taxon>
        <taxon>Pentapetalae</taxon>
        <taxon>Caryophyllales</taxon>
        <taxon>Nepenthaceae</taxon>
        <taxon>Nepenthes</taxon>
    </lineage>
</organism>
<name>A0AAD3XFL8_NEPGR</name>
<dbReference type="AlphaFoldDB" id="A0AAD3XFL8"/>